<keyword evidence="3" id="KW-0285">Flavoprotein</keyword>
<dbReference type="Pfam" id="PF08031">
    <property type="entry name" value="BBE"/>
    <property type="match status" value="1"/>
</dbReference>
<proteinExistence type="inferred from homology"/>
<evidence type="ECO:0000313" key="9">
    <source>
        <dbReference type="Proteomes" id="UP001600064"/>
    </source>
</evidence>
<gene>
    <name evidence="8" type="ORF">VTJ83DRAFT_7517</name>
</gene>
<evidence type="ECO:0000259" key="7">
    <source>
        <dbReference type="PROSITE" id="PS51387"/>
    </source>
</evidence>
<protein>
    <recommendedName>
        <fullName evidence="7">FAD-binding PCMH-type domain-containing protein</fullName>
    </recommendedName>
</protein>
<dbReference type="PROSITE" id="PS51387">
    <property type="entry name" value="FAD_PCMH"/>
    <property type="match status" value="1"/>
</dbReference>
<dbReference type="InterPro" id="IPR012951">
    <property type="entry name" value="BBE"/>
</dbReference>
<dbReference type="PANTHER" id="PTHR42973">
    <property type="entry name" value="BINDING OXIDOREDUCTASE, PUTATIVE (AFU_ORTHOLOGUE AFUA_1G17690)-RELATED"/>
    <property type="match status" value="1"/>
</dbReference>
<keyword evidence="4" id="KW-0274">FAD</keyword>
<dbReference type="PANTHER" id="PTHR42973:SF39">
    <property type="entry name" value="FAD-BINDING PCMH-TYPE DOMAIN-CONTAINING PROTEIN"/>
    <property type="match status" value="1"/>
</dbReference>
<feature type="signal peptide" evidence="6">
    <location>
        <begin position="1"/>
        <end position="23"/>
    </location>
</feature>
<dbReference type="Gene3D" id="3.30.465.10">
    <property type="match status" value="1"/>
</dbReference>
<evidence type="ECO:0000256" key="6">
    <source>
        <dbReference type="SAM" id="SignalP"/>
    </source>
</evidence>
<dbReference type="InterPro" id="IPR016169">
    <property type="entry name" value="FAD-bd_PCMH_sub2"/>
</dbReference>
<evidence type="ECO:0000256" key="4">
    <source>
        <dbReference type="ARBA" id="ARBA00022827"/>
    </source>
</evidence>
<dbReference type="EMBL" id="JAZGUE010000007">
    <property type="protein sequence ID" value="KAL2265007.1"/>
    <property type="molecule type" value="Genomic_DNA"/>
</dbReference>
<dbReference type="SUPFAM" id="SSF56176">
    <property type="entry name" value="FAD-binding/transporter-associated domain-like"/>
    <property type="match status" value="1"/>
</dbReference>
<dbReference type="InterPro" id="IPR016166">
    <property type="entry name" value="FAD-bd_PCMH"/>
</dbReference>
<evidence type="ECO:0000256" key="3">
    <source>
        <dbReference type="ARBA" id="ARBA00022630"/>
    </source>
</evidence>
<reference evidence="8 9" key="1">
    <citation type="journal article" date="2024" name="Commun. Biol.">
        <title>Comparative genomic analysis of thermophilic fungi reveals convergent evolutionary adaptations and gene losses.</title>
        <authorList>
            <person name="Steindorff A.S."/>
            <person name="Aguilar-Pontes M.V."/>
            <person name="Robinson A.J."/>
            <person name="Andreopoulos B."/>
            <person name="LaButti K."/>
            <person name="Kuo A."/>
            <person name="Mondo S."/>
            <person name="Riley R."/>
            <person name="Otillar R."/>
            <person name="Haridas S."/>
            <person name="Lipzen A."/>
            <person name="Grimwood J."/>
            <person name="Schmutz J."/>
            <person name="Clum A."/>
            <person name="Reid I.D."/>
            <person name="Moisan M.C."/>
            <person name="Butler G."/>
            <person name="Nguyen T.T.M."/>
            <person name="Dewar K."/>
            <person name="Conant G."/>
            <person name="Drula E."/>
            <person name="Henrissat B."/>
            <person name="Hansel C."/>
            <person name="Singer S."/>
            <person name="Hutchinson M.I."/>
            <person name="de Vries R.P."/>
            <person name="Natvig D.O."/>
            <person name="Powell A.J."/>
            <person name="Tsang A."/>
            <person name="Grigoriev I.V."/>
        </authorList>
    </citation>
    <scope>NUCLEOTIDE SEQUENCE [LARGE SCALE GENOMIC DNA]</scope>
    <source>
        <strain evidence="8 9">ATCC 22073</strain>
    </source>
</reference>
<feature type="domain" description="FAD-binding PCMH-type" evidence="7">
    <location>
        <begin position="60"/>
        <end position="233"/>
    </location>
</feature>
<dbReference type="InterPro" id="IPR036318">
    <property type="entry name" value="FAD-bd_PCMH-like_sf"/>
</dbReference>
<sequence>MRLSQTRLLVAALGLGSLDVAAAGCWNDGLEACLQDARIPFKVKCDSDWGSYNKSANTRLPFQPAAVAIPTSPLQVSRAVRCAGKHRVKVQAKSGGNSYGAFSLGGLDGQLTIDLAHFNQTVLAGDGVTAIVGGGVLLGHMATDLFNQNKRAVSHGVCPPVGIGGHSTHGGWGYTSRAWGLTLDHILELEVVLANGTIVKASPKVNPDVFWAMRGAADSIGIAVSFKLRTQPAPEEVINFRYEWTSIYESVDAAVDLFSKLQSYISNPARVDRRLSFSLQTIANPSPNSTDLIKVLRLEGTFLGSFADYNTTIEPFMLADLPEPLTRDTESNNYLDSLKPISPTGNLNTAPMYLDFFANSVTVDSPGMSEAAIRSYFDYMINGPKPSAAYLSSMELWGGADSQINRPDIRGIDFAAYPHRNVFWTAHNMVRVGPGQPFPEEAITWLQGLRQAIIESTTVHTAAYPNLLDTTLSRDEAHEVYFGPQVLPRLKSIKKKVDPWDLYWNPHSL</sequence>
<dbReference type="RefSeq" id="XP_070863734.1">
    <property type="nucleotide sequence ID" value="XM_071014348.1"/>
</dbReference>
<dbReference type="Pfam" id="PF01565">
    <property type="entry name" value="FAD_binding_4"/>
    <property type="match status" value="1"/>
</dbReference>
<dbReference type="GeneID" id="98128992"/>
<keyword evidence="5" id="KW-0560">Oxidoreductase</keyword>
<keyword evidence="9" id="KW-1185">Reference proteome</keyword>
<comment type="caution">
    <text evidence="8">The sequence shown here is derived from an EMBL/GenBank/DDBJ whole genome shotgun (WGS) entry which is preliminary data.</text>
</comment>
<evidence type="ECO:0000256" key="1">
    <source>
        <dbReference type="ARBA" id="ARBA00001974"/>
    </source>
</evidence>
<evidence type="ECO:0000313" key="8">
    <source>
        <dbReference type="EMBL" id="KAL2265007.1"/>
    </source>
</evidence>
<comment type="similarity">
    <text evidence="2">Belongs to the oxygen-dependent FAD-linked oxidoreductase family.</text>
</comment>
<keyword evidence="6" id="KW-0732">Signal</keyword>
<dbReference type="Proteomes" id="UP001600064">
    <property type="component" value="Unassembled WGS sequence"/>
</dbReference>
<accession>A0ABR4D635</accession>
<dbReference type="InterPro" id="IPR006094">
    <property type="entry name" value="Oxid_FAD_bind_N"/>
</dbReference>
<evidence type="ECO:0000256" key="5">
    <source>
        <dbReference type="ARBA" id="ARBA00023002"/>
    </source>
</evidence>
<comment type="cofactor">
    <cofactor evidence="1">
        <name>FAD</name>
        <dbReference type="ChEBI" id="CHEBI:57692"/>
    </cofactor>
</comment>
<evidence type="ECO:0000256" key="2">
    <source>
        <dbReference type="ARBA" id="ARBA00005466"/>
    </source>
</evidence>
<organism evidence="8 9">
    <name type="scientific">Remersonia thermophila</name>
    <dbReference type="NCBI Taxonomy" id="72144"/>
    <lineage>
        <taxon>Eukaryota</taxon>
        <taxon>Fungi</taxon>
        <taxon>Dikarya</taxon>
        <taxon>Ascomycota</taxon>
        <taxon>Pezizomycotina</taxon>
        <taxon>Sordariomycetes</taxon>
        <taxon>Sordariomycetidae</taxon>
        <taxon>Sordariales</taxon>
        <taxon>Sordariales incertae sedis</taxon>
        <taxon>Remersonia</taxon>
    </lineage>
</organism>
<feature type="chain" id="PRO_5046695998" description="FAD-binding PCMH-type domain-containing protein" evidence="6">
    <location>
        <begin position="24"/>
        <end position="509"/>
    </location>
</feature>
<name>A0ABR4D635_9PEZI</name>
<dbReference type="InterPro" id="IPR050416">
    <property type="entry name" value="FAD-linked_Oxidoreductase"/>
</dbReference>
<dbReference type="Gene3D" id="3.40.462.20">
    <property type="match status" value="1"/>
</dbReference>